<dbReference type="PANTHER" id="PTHR11603:SF147">
    <property type="entry name" value="MEMBRANE PROTEIN"/>
    <property type="match status" value="1"/>
</dbReference>
<evidence type="ECO:0000256" key="2">
    <source>
        <dbReference type="ARBA" id="ARBA00022722"/>
    </source>
</evidence>
<organism evidence="7">
    <name type="scientific">bioreactor metagenome</name>
    <dbReference type="NCBI Taxonomy" id="1076179"/>
    <lineage>
        <taxon>unclassified sequences</taxon>
        <taxon>metagenomes</taxon>
        <taxon>ecological metagenomes</taxon>
    </lineage>
</organism>
<proteinExistence type="predicted"/>
<comment type="cofactor">
    <cofactor evidence="1">
        <name>Mg(2+)</name>
        <dbReference type="ChEBI" id="CHEBI:18420"/>
    </cofactor>
</comment>
<protein>
    <submittedName>
        <fullName evidence="7">Putative PIN and TRAM-domain containing protein YacL</fullName>
        <ecNumber evidence="7">3.1.-.-</ecNumber>
    </submittedName>
</protein>
<feature type="domain" description="TRAM" evidence="6">
    <location>
        <begin position="305"/>
        <end position="366"/>
    </location>
</feature>
<evidence type="ECO:0000256" key="3">
    <source>
        <dbReference type="ARBA" id="ARBA00022801"/>
    </source>
</evidence>
<dbReference type="PROSITE" id="PS50926">
    <property type="entry name" value="TRAM"/>
    <property type="match status" value="1"/>
</dbReference>
<evidence type="ECO:0000256" key="1">
    <source>
        <dbReference type="ARBA" id="ARBA00001946"/>
    </source>
</evidence>
<dbReference type="Gene3D" id="3.40.50.1010">
    <property type="entry name" value="5'-nuclease"/>
    <property type="match status" value="1"/>
</dbReference>
<feature type="transmembrane region" description="Helical" evidence="5">
    <location>
        <begin position="93"/>
        <end position="111"/>
    </location>
</feature>
<dbReference type="InterPro" id="IPR002792">
    <property type="entry name" value="TRAM_dom"/>
</dbReference>
<reference evidence="7" key="1">
    <citation type="submission" date="2019-08" db="EMBL/GenBank/DDBJ databases">
        <authorList>
            <person name="Kucharzyk K."/>
            <person name="Murdoch R.W."/>
            <person name="Higgins S."/>
            <person name="Loffler F."/>
        </authorList>
    </citation>
    <scope>NUCLEOTIDE SEQUENCE</scope>
</reference>
<dbReference type="SUPFAM" id="SSF88723">
    <property type="entry name" value="PIN domain-like"/>
    <property type="match status" value="1"/>
</dbReference>
<dbReference type="GO" id="GO:0016787">
    <property type="term" value="F:hydrolase activity"/>
    <property type="evidence" value="ECO:0007669"/>
    <property type="project" value="UniProtKB-KW"/>
</dbReference>
<evidence type="ECO:0000259" key="6">
    <source>
        <dbReference type="PROSITE" id="PS50926"/>
    </source>
</evidence>
<dbReference type="AlphaFoldDB" id="A0A645C7G2"/>
<keyword evidence="5" id="KW-0812">Transmembrane</keyword>
<dbReference type="InterPro" id="IPR029060">
    <property type="entry name" value="PIN-like_dom_sf"/>
</dbReference>
<keyword evidence="2" id="KW-0540">Nuclease</keyword>
<sequence length="370" mass="40188">MLTRILKLTIVLVFAVSGMLLMEYLVPYLSEMLPNEMFKNGPFGFALATVASDVLGFSLFGGIGYACSNFIIGHTMRFTEVIAVVLAKVPTSNILVVAMGAIIGLIVANLIGSPFSHLPFIGMYIPLILSLILAIVGAKVALIKHADITSFFNRIWSFRSFKEASKETETDNVCSNHKILDTSVIIDGRIADILKTGFLEGKLIIPGFVLEELQKIADSSDTLKRKRGRRGLDVVKAMQDGLSQQVEIINKDYDDITEVDAKLVRLAKEIDGLVITNDFNLNKVAEIQGVGVLNINDLANAVKPVVLPGEDMLLFLAKEGKESGQAVAYLDDGTMIVVEGGKKYIGESVSVVVTSVLQTSAGRMIFARMK</sequence>
<dbReference type="InterPro" id="IPR002716">
    <property type="entry name" value="PIN_dom"/>
</dbReference>
<keyword evidence="5" id="KW-0472">Membrane</keyword>
<comment type="caution">
    <text evidence="7">The sequence shown here is derived from an EMBL/GenBank/DDBJ whole genome shotgun (WGS) entry which is preliminary data.</text>
</comment>
<evidence type="ECO:0000313" key="7">
    <source>
        <dbReference type="EMBL" id="MPM73579.1"/>
    </source>
</evidence>
<evidence type="ECO:0000256" key="4">
    <source>
        <dbReference type="ARBA" id="ARBA00022842"/>
    </source>
</evidence>
<dbReference type="EC" id="3.1.-.-" evidence="7"/>
<dbReference type="EMBL" id="VSSQ01025450">
    <property type="protein sequence ID" value="MPM73579.1"/>
    <property type="molecule type" value="Genomic_DNA"/>
</dbReference>
<dbReference type="InterPro" id="IPR052041">
    <property type="entry name" value="Nucleic_acid_metab_PIN/TRAM"/>
</dbReference>
<keyword evidence="3 7" id="KW-0378">Hydrolase</keyword>
<feature type="transmembrane region" description="Helical" evidence="5">
    <location>
        <begin position="45"/>
        <end position="72"/>
    </location>
</feature>
<keyword evidence="5" id="KW-1133">Transmembrane helix</keyword>
<feature type="transmembrane region" description="Helical" evidence="5">
    <location>
        <begin position="123"/>
        <end position="142"/>
    </location>
</feature>
<accession>A0A645C7G2</accession>
<dbReference type="SMART" id="SM00670">
    <property type="entry name" value="PINc"/>
    <property type="match status" value="1"/>
</dbReference>
<evidence type="ECO:0000256" key="5">
    <source>
        <dbReference type="SAM" id="Phobius"/>
    </source>
</evidence>
<gene>
    <name evidence="7" type="primary">yacL_13</name>
    <name evidence="7" type="ORF">SDC9_120561</name>
</gene>
<dbReference type="CDD" id="cd09877">
    <property type="entry name" value="PIN_YacL-like"/>
    <property type="match status" value="1"/>
</dbReference>
<name>A0A645C7G2_9ZZZZ</name>
<dbReference type="PANTHER" id="PTHR11603">
    <property type="entry name" value="AAA FAMILY ATPASE"/>
    <property type="match status" value="1"/>
</dbReference>
<dbReference type="Pfam" id="PF01850">
    <property type="entry name" value="PIN"/>
    <property type="match status" value="1"/>
</dbReference>
<keyword evidence="4" id="KW-0460">Magnesium</keyword>
<dbReference type="GO" id="GO:0004518">
    <property type="term" value="F:nuclease activity"/>
    <property type="evidence" value="ECO:0007669"/>
    <property type="project" value="UniProtKB-KW"/>
</dbReference>
<feature type="transmembrane region" description="Helical" evidence="5">
    <location>
        <begin position="5"/>
        <end position="25"/>
    </location>
</feature>